<proteinExistence type="predicted"/>
<dbReference type="PANTHER" id="PTHR21177:SF4">
    <property type="entry name" value="IP06524P"/>
    <property type="match status" value="1"/>
</dbReference>
<dbReference type="Pfam" id="PF16033">
    <property type="entry name" value="DUF4789"/>
    <property type="match status" value="1"/>
</dbReference>
<name>A0ABP1QQ02_9HEXA</name>
<evidence type="ECO:0000259" key="3">
    <source>
        <dbReference type="Pfam" id="PF16033"/>
    </source>
</evidence>
<evidence type="ECO:0000313" key="5">
    <source>
        <dbReference type="Proteomes" id="UP001642540"/>
    </source>
</evidence>
<dbReference type="PANTHER" id="PTHR21177">
    <property type="entry name" value="IP06524P-RELATED"/>
    <property type="match status" value="1"/>
</dbReference>
<protein>
    <recommendedName>
        <fullName evidence="3">DUF4789 domain-containing protein</fullName>
    </recommendedName>
</protein>
<feature type="region of interest" description="Disordered" evidence="1">
    <location>
        <begin position="174"/>
        <end position="195"/>
    </location>
</feature>
<feature type="region of interest" description="Disordered" evidence="1">
    <location>
        <begin position="303"/>
        <end position="350"/>
    </location>
</feature>
<dbReference type="EMBL" id="CAXLJM020000043">
    <property type="protein sequence ID" value="CAL8109934.1"/>
    <property type="molecule type" value="Genomic_DNA"/>
</dbReference>
<accession>A0ABP1QQ02</accession>
<reference evidence="4 5" key="1">
    <citation type="submission" date="2024-08" db="EMBL/GenBank/DDBJ databases">
        <authorList>
            <person name="Cucini C."/>
            <person name="Frati F."/>
        </authorList>
    </citation>
    <scope>NUCLEOTIDE SEQUENCE [LARGE SCALE GENOMIC DNA]</scope>
</reference>
<comment type="caution">
    <text evidence="4">The sequence shown here is derived from an EMBL/GenBank/DDBJ whole genome shotgun (WGS) entry which is preliminary data.</text>
</comment>
<sequence length="425" mass="46975">MANIRKLVSSCKFCLLLLYIVFLCEITQKNNLIAHARFIPASKSFRFPSSLEESGIDLHIPSSSLSDEDSKLGNGKIQFNKLFLASHSRSSSSSSFKTGSSSIPESASPSDDQTISKDKDLINPFYSEDETLSSEVIHADDSDGGSTSNEVELNSPPKDMYQDEDLRNALCSISNLDENGNDTTNNTKTSPPTAPLKLRYDLRAGKCGEVGTSAHCGRNMIFVAEIDSAAYGYCECDFENKIRKREANQIGRTTSTPFVFHLETNACYPLYEQGYCNNGEWLVLSQTEKKAVCEKRTCPTSEKVMKSLPGSRGSQRRSKLLTPEFWTDSSESSPKRNTRSTVNPSENLDTPIWVPLNGKGPCVELNKPSSEYCEEGEQVLFHVGNTVPKCGIPGREIEGRAIIRNACPPGSFYSIIGRCQPDWDF</sequence>
<feature type="region of interest" description="Disordered" evidence="1">
    <location>
        <begin position="90"/>
        <end position="117"/>
    </location>
</feature>
<evidence type="ECO:0000256" key="1">
    <source>
        <dbReference type="SAM" id="MobiDB-lite"/>
    </source>
</evidence>
<evidence type="ECO:0000313" key="4">
    <source>
        <dbReference type="EMBL" id="CAL8109934.1"/>
    </source>
</evidence>
<feature type="compositionally biased region" description="Low complexity" evidence="1">
    <location>
        <begin position="90"/>
        <end position="110"/>
    </location>
</feature>
<feature type="region of interest" description="Disordered" evidence="1">
    <location>
        <begin position="132"/>
        <end position="162"/>
    </location>
</feature>
<feature type="signal peptide" evidence="2">
    <location>
        <begin position="1"/>
        <end position="29"/>
    </location>
</feature>
<gene>
    <name evidence="4" type="ORF">ODALV1_LOCUS13825</name>
</gene>
<keyword evidence="2" id="KW-0732">Signal</keyword>
<evidence type="ECO:0000256" key="2">
    <source>
        <dbReference type="SAM" id="SignalP"/>
    </source>
</evidence>
<feature type="chain" id="PRO_5046020999" description="DUF4789 domain-containing protein" evidence="2">
    <location>
        <begin position="30"/>
        <end position="425"/>
    </location>
</feature>
<dbReference type="Proteomes" id="UP001642540">
    <property type="component" value="Unassembled WGS sequence"/>
</dbReference>
<feature type="domain" description="DUF4789" evidence="3">
    <location>
        <begin position="215"/>
        <end position="305"/>
    </location>
</feature>
<feature type="compositionally biased region" description="Polar residues" evidence="1">
    <location>
        <begin position="339"/>
        <end position="348"/>
    </location>
</feature>
<dbReference type="InterPro" id="IPR031993">
    <property type="entry name" value="DUF4789"/>
</dbReference>
<organism evidence="4 5">
    <name type="scientific">Orchesella dallaii</name>
    <dbReference type="NCBI Taxonomy" id="48710"/>
    <lineage>
        <taxon>Eukaryota</taxon>
        <taxon>Metazoa</taxon>
        <taxon>Ecdysozoa</taxon>
        <taxon>Arthropoda</taxon>
        <taxon>Hexapoda</taxon>
        <taxon>Collembola</taxon>
        <taxon>Entomobryomorpha</taxon>
        <taxon>Entomobryoidea</taxon>
        <taxon>Orchesellidae</taxon>
        <taxon>Orchesellinae</taxon>
        <taxon>Orchesella</taxon>
    </lineage>
</organism>
<keyword evidence="5" id="KW-1185">Reference proteome</keyword>
<feature type="compositionally biased region" description="Polar residues" evidence="1">
    <location>
        <begin position="174"/>
        <end position="191"/>
    </location>
</feature>